<dbReference type="OrthoDB" id="2270199at2759"/>
<name>A0A068S464_9FUNG</name>
<feature type="chain" id="PRO_5001652945" evidence="3">
    <location>
        <begin position="21"/>
        <end position="258"/>
    </location>
</feature>
<evidence type="ECO:0000256" key="1">
    <source>
        <dbReference type="SAM" id="MobiDB-lite"/>
    </source>
</evidence>
<comment type="caution">
    <text evidence="4">The sequence shown here is derived from an EMBL/GenBank/DDBJ whole genome shotgun (WGS) entry which is preliminary data.</text>
</comment>
<keyword evidence="2" id="KW-1133">Transmembrane helix</keyword>
<keyword evidence="3" id="KW-0732">Signal</keyword>
<keyword evidence="5" id="KW-1185">Reference proteome</keyword>
<reference evidence="4" key="1">
    <citation type="submission" date="2013-08" db="EMBL/GenBank/DDBJ databases">
        <title>Gene expansion shapes genome architecture in the human pathogen Lichtheimia corymbifera: an evolutionary genomics analysis in the ancient terrestrial Mucorales (Mucoromycotina).</title>
        <authorList>
            <person name="Schwartze V.U."/>
            <person name="Winter S."/>
            <person name="Shelest E."/>
            <person name="Marcet-Houben M."/>
            <person name="Horn F."/>
            <person name="Wehner S."/>
            <person name="Hoffmann K."/>
            <person name="Riege K."/>
            <person name="Sammeth M."/>
            <person name="Nowrousian M."/>
            <person name="Valiante V."/>
            <person name="Linde J."/>
            <person name="Jacobsen I.D."/>
            <person name="Marz M."/>
            <person name="Brakhage A.A."/>
            <person name="Gabaldon T."/>
            <person name="Bocker S."/>
            <person name="Voigt K."/>
        </authorList>
    </citation>
    <scope>NUCLEOTIDE SEQUENCE [LARGE SCALE GENOMIC DNA]</scope>
    <source>
        <strain evidence="4">FSU 9682</strain>
    </source>
</reference>
<evidence type="ECO:0000313" key="5">
    <source>
        <dbReference type="Proteomes" id="UP000027586"/>
    </source>
</evidence>
<evidence type="ECO:0000313" key="4">
    <source>
        <dbReference type="EMBL" id="CDH57183.1"/>
    </source>
</evidence>
<dbReference type="VEuPathDB" id="FungiDB:LCOR_08157.1"/>
<feature type="transmembrane region" description="Helical" evidence="2">
    <location>
        <begin position="103"/>
        <end position="128"/>
    </location>
</feature>
<evidence type="ECO:0000256" key="3">
    <source>
        <dbReference type="SAM" id="SignalP"/>
    </source>
</evidence>
<gene>
    <name evidence="4" type="ORF">LCOR_08157.1</name>
</gene>
<dbReference type="Proteomes" id="UP000027586">
    <property type="component" value="Unassembled WGS sequence"/>
</dbReference>
<proteinExistence type="predicted"/>
<dbReference type="EMBL" id="CBTN010000044">
    <property type="protein sequence ID" value="CDH57183.1"/>
    <property type="molecule type" value="Genomic_DNA"/>
</dbReference>
<evidence type="ECO:0000256" key="2">
    <source>
        <dbReference type="SAM" id="Phobius"/>
    </source>
</evidence>
<organism evidence="4 5">
    <name type="scientific">Lichtheimia corymbifera JMRC:FSU:9682</name>
    <dbReference type="NCBI Taxonomy" id="1263082"/>
    <lineage>
        <taxon>Eukaryota</taxon>
        <taxon>Fungi</taxon>
        <taxon>Fungi incertae sedis</taxon>
        <taxon>Mucoromycota</taxon>
        <taxon>Mucoromycotina</taxon>
        <taxon>Mucoromycetes</taxon>
        <taxon>Mucorales</taxon>
        <taxon>Lichtheimiaceae</taxon>
        <taxon>Lichtheimia</taxon>
    </lineage>
</organism>
<feature type="signal peptide" evidence="3">
    <location>
        <begin position="1"/>
        <end position="20"/>
    </location>
</feature>
<keyword evidence="2" id="KW-0812">Transmembrane</keyword>
<feature type="transmembrane region" description="Helical" evidence="2">
    <location>
        <begin position="72"/>
        <end position="96"/>
    </location>
</feature>
<keyword evidence="2" id="KW-0472">Membrane</keyword>
<protein>
    <submittedName>
        <fullName evidence="4">Uncharacterized protein</fullName>
    </submittedName>
</protein>
<feature type="region of interest" description="Disordered" evidence="1">
    <location>
        <begin position="238"/>
        <end position="258"/>
    </location>
</feature>
<accession>A0A068S464</accession>
<feature type="compositionally biased region" description="Polar residues" evidence="1">
    <location>
        <begin position="248"/>
        <end position="258"/>
    </location>
</feature>
<sequence>MLDIRRHGLSLLLLALSSYADDTTDSNATLVSNTTASEDELTSTTTTTGEKTTAVLFVAASLAWMTFRAIGIGVYMIISWMTWPVLFVLGLVWRILIVRPWELFVSFIHVIYPVALFCFAAVLCGTIIGGCAGFAAEAIAWFSITATWGRSAASISSKQQRIQAAEERLRLEGGGYQDDVDDEYDDDTSTDNVAFDWDVKGKMPAAALDKLRERYQKENDDMYDDWAWEEDDDSIDTFPRKRWHHRSSSSTTPISIAR</sequence>
<dbReference type="AlphaFoldDB" id="A0A068S464"/>